<dbReference type="InterPro" id="IPR039421">
    <property type="entry name" value="Type_1_exporter"/>
</dbReference>
<dbReference type="InterPro" id="IPR005074">
    <property type="entry name" value="Peptidase_C39"/>
</dbReference>
<dbReference type="PANTHER" id="PTHR24221:SF654">
    <property type="entry name" value="ATP-BINDING CASSETTE SUB-FAMILY B MEMBER 6"/>
    <property type="match status" value="1"/>
</dbReference>
<dbReference type="SUPFAM" id="SSF90123">
    <property type="entry name" value="ABC transporter transmembrane region"/>
    <property type="match status" value="1"/>
</dbReference>
<evidence type="ECO:0000313" key="18">
    <source>
        <dbReference type="Proteomes" id="UP000198953"/>
    </source>
</evidence>
<dbReference type="InterPro" id="IPR036640">
    <property type="entry name" value="ABC1_TM_sf"/>
</dbReference>
<dbReference type="PROSITE" id="PS50893">
    <property type="entry name" value="ABC_TRANSPORTER_2"/>
    <property type="match status" value="1"/>
</dbReference>
<keyword evidence="11" id="KW-0080">Bacteriocin transport</keyword>
<evidence type="ECO:0000256" key="5">
    <source>
        <dbReference type="ARBA" id="ARBA00022741"/>
    </source>
</evidence>
<dbReference type="Gene3D" id="3.40.50.300">
    <property type="entry name" value="P-loop containing nucleotide triphosphate hydrolases"/>
    <property type="match status" value="1"/>
</dbReference>
<feature type="transmembrane region" description="Helical" evidence="13">
    <location>
        <begin position="404"/>
        <end position="426"/>
    </location>
</feature>
<keyword evidence="6" id="KW-0645">Protease</keyword>
<dbReference type="EMBL" id="FOBF01000002">
    <property type="protein sequence ID" value="SEK75129.1"/>
    <property type="molecule type" value="Genomic_DNA"/>
</dbReference>
<organism evidence="17 18">
    <name type="scientific">Nonomuraea pusilla</name>
    <dbReference type="NCBI Taxonomy" id="46177"/>
    <lineage>
        <taxon>Bacteria</taxon>
        <taxon>Bacillati</taxon>
        <taxon>Actinomycetota</taxon>
        <taxon>Actinomycetes</taxon>
        <taxon>Streptosporangiales</taxon>
        <taxon>Streptosporangiaceae</taxon>
        <taxon>Nonomuraea</taxon>
    </lineage>
</organism>
<dbReference type="GO" id="GO:0005886">
    <property type="term" value="C:plasma membrane"/>
    <property type="evidence" value="ECO:0007669"/>
    <property type="project" value="UniProtKB-SubCell"/>
</dbReference>
<dbReference type="STRING" id="46177.SAMN05660976_01155"/>
<evidence type="ECO:0000256" key="4">
    <source>
        <dbReference type="ARBA" id="ARBA00022692"/>
    </source>
</evidence>
<dbReference type="InterPro" id="IPR017871">
    <property type="entry name" value="ABC_transporter-like_CS"/>
</dbReference>
<dbReference type="GO" id="GO:0140359">
    <property type="term" value="F:ABC-type transporter activity"/>
    <property type="evidence" value="ECO:0007669"/>
    <property type="project" value="InterPro"/>
</dbReference>
<feature type="domain" description="Peptidase C39" evidence="16">
    <location>
        <begin position="27"/>
        <end position="144"/>
    </location>
</feature>
<dbReference type="OrthoDB" id="9806127at2"/>
<dbReference type="AlphaFoldDB" id="A0A1H7JKI3"/>
<feature type="transmembrane region" description="Helical" evidence="13">
    <location>
        <begin position="179"/>
        <end position="204"/>
    </location>
</feature>
<evidence type="ECO:0000256" key="2">
    <source>
        <dbReference type="ARBA" id="ARBA00022448"/>
    </source>
</evidence>
<dbReference type="Pfam" id="PF00005">
    <property type="entry name" value="ABC_tran"/>
    <property type="match status" value="1"/>
</dbReference>
<evidence type="ECO:0000259" key="15">
    <source>
        <dbReference type="PROSITE" id="PS50929"/>
    </source>
</evidence>
<dbReference type="RefSeq" id="WP_091098772.1">
    <property type="nucleotide sequence ID" value="NZ_FOBF01000002.1"/>
</dbReference>
<accession>A0A1H7JKI3</accession>
<keyword evidence="3" id="KW-1003">Cell membrane</keyword>
<dbReference type="GO" id="GO:0016887">
    <property type="term" value="F:ATP hydrolysis activity"/>
    <property type="evidence" value="ECO:0007669"/>
    <property type="project" value="InterPro"/>
</dbReference>
<gene>
    <name evidence="17" type="ORF">SAMN05660976_01155</name>
</gene>
<dbReference type="Gene3D" id="3.90.70.10">
    <property type="entry name" value="Cysteine proteinases"/>
    <property type="match status" value="1"/>
</dbReference>
<dbReference type="PROSITE" id="PS50929">
    <property type="entry name" value="ABC_TM1F"/>
    <property type="match status" value="1"/>
</dbReference>
<dbReference type="Pfam" id="PF00664">
    <property type="entry name" value="ABC_membrane"/>
    <property type="match status" value="1"/>
</dbReference>
<evidence type="ECO:0000256" key="6">
    <source>
        <dbReference type="ARBA" id="ARBA00022807"/>
    </source>
</evidence>
<feature type="transmembrane region" description="Helical" evidence="13">
    <location>
        <begin position="315"/>
        <end position="337"/>
    </location>
</feature>
<dbReference type="SUPFAM" id="SSF52540">
    <property type="entry name" value="P-loop containing nucleoside triphosphate hydrolases"/>
    <property type="match status" value="1"/>
</dbReference>
<keyword evidence="18" id="KW-1185">Reference proteome</keyword>
<feature type="domain" description="ABC transmembrane type-1" evidence="15">
    <location>
        <begin position="180"/>
        <end position="461"/>
    </location>
</feature>
<evidence type="ECO:0000256" key="13">
    <source>
        <dbReference type="SAM" id="Phobius"/>
    </source>
</evidence>
<dbReference type="FunFam" id="3.40.50.300:FF:000299">
    <property type="entry name" value="ABC transporter ATP-binding protein/permease"/>
    <property type="match status" value="1"/>
</dbReference>
<dbReference type="InterPro" id="IPR003439">
    <property type="entry name" value="ABC_transporter-like_ATP-bd"/>
</dbReference>
<feature type="domain" description="ABC transporter" evidence="14">
    <location>
        <begin position="493"/>
        <end position="726"/>
    </location>
</feature>
<feature type="transmembrane region" description="Helical" evidence="13">
    <location>
        <begin position="216"/>
        <end position="240"/>
    </location>
</feature>
<evidence type="ECO:0000256" key="3">
    <source>
        <dbReference type="ARBA" id="ARBA00022475"/>
    </source>
</evidence>
<keyword evidence="7" id="KW-0067">ATP-binding</keyword>
<keyword evidence="8" id="KW-0653">Protein transport</keyword>
<keyword evidence="4 13" id="KW-0812">Transmembrane</keyword>
<dbReference type="GO" id="GO:0008234">
    <property type="term" value="F:cysteine-type peptidase activity"/>
    <property type="evidence" value="ECO:0007669"/>
    <property type="project" value="UniProtKB-KW"/>
</dbReference>
<evidence type="ECO:0000313" key="17">
    <source>
        <dbReference type="EMBL" id="SEK75129.1"/>
    </source>
</evidence>
<dbReference type="InterPro" id="IPR027417">
    <property type="entry name" value="P-loop_NTPase"/>
</dbReference>
<feature type="transmembrane region" description="Helical" evidence="13">
    <location>
        <begin position="289"/>
        <end position="309"/>
    </location>
</feature>
<keyword evidence="2" id="KW-0813">Transport</keyword>
<dbReference type="PROSITE" id="PS50990">
    <property type="entry name" value="PEPTIDASE_C39"/>
    <property type="match status" value="1"/>
</dbReference>
<feature type="transmembrane region" description="Helical" evidence="13">
    <location>
        <begin position="432"/>
        <end position="453"/>
    </location>
</feature>
<dbReference type="Gene3D" id="1.20.1560.10">
    <property type="entry name" value="ABC transporter type 1, transmembrane domain"/>
    <property type="match status" value="1"/>
</dbReference>
<dbReference type="PROSITE" id="PS00211">
    <property type="entry name" value="ABC_TRANSPORTER_1"/>
    <property type="match status" value="1"/>
</dbReference>
<name>A0A1H7JKI3_9ACTN</name>
<evidence type="ECO:0000256" key="11">
    <source>
        <dbReference type="ARBA" id="ARBA00043264"/>
    </source>
</evidence>
<evidence type="ECO:0000256" key="7">
    <source>
        <dbReference type="ARBA" id="ARBA00022840"/>
    </source>
</evidence>
<dbReference type="PANTHER" id="PTHR24221">
    <property type="entry name" value="ATP-BINDING CASSETTE SUB-FAMILY B"/>
    <property type="match status" value="1"/>
</dbReference>
<evidence type="ECO:0000259" key="16">
    <source>
        <dbReference type="PROSITE" id="PS50990"/>
    </source>
</evidence>
<proteinExistence type="inferred from homology"/>
<dbReference type="GO" id="GO:0006508">
    <property type="term" value="P:proteolysis"/>
    <property type="evidence" value="ECO:0007669"/>
    <property type="project" value="InterPro"/>
</dbReference>
<keyword evidence="6" id="KW-0378">Hydrolase</keyword>
<keyword evidence="6" id="KW-0788">Thiol protease</keyword>
<evidence type="ECO:0000256" key="1">
    <source>
        <dbReference type="ARBA" id="ARBA00004651"/>
    </source>
</evidence>
<dbReference type="SMART" id="SM00382">
    <property type="entry name" value="AAA"/>
    <property type="match status" value="1"/>
</dbReference>
<keyword evidence="5" id="KW-0547">Nucleotide-binding</keyword>
<reference evidence="17 18" key="1">
    <citation type="submission" date="2016-10" db="EMBL/GenBank/DDBJ databases">
        <authorList>
            <person name="de Groot N.N."/>
        </authorList>
    </citation>
    <scope>NUCLEOTIDE SEQUENCE [LARGE SCALE GENOMIC DNA]</scope>
    <source>
        <strain evidence="17 18">DSM 43357</strain>
    </source>
</reference>
<evidence type="ECO:0000259" key="14">
    <source>
        <dbReference type="PROSITE" id="PS50893"/>
    </source>
</evidence>
<dbReference type="GO" id="GO:0034040">
    <property type="term" value="F:ATPase-coupled lipid transmembrane transporter activity"/>
    <property type="evidence" value="ECO:0007669"/>
    <property type="project" value="TreeGrafter"/>
</dbReference>
<dbReference type="InterPro" id="IPR011527">
    <property type="entry name" value="ABC1_TM_dom"/>
</dbReference>
<sequence>MNRIRLAVMAMLAMVRRRTRRVPLRQQLTATECGIACLAMIASYFGRHTMMAECRTFLSAGRDGLSVGRLMDAAARLGLAADVEQVAPADLPDGPLMLFWRGRHFVVLERRTRRWVRIADPSGGRRRLTHAEFAEEYSGICLTLRPEPGFRPRPGRARDWPIPRYLREVLAVPGTRVPMAGILLASAALQGVGLALPLATAYVVDTLLPQRQASLVPLLALGVAVTAVTHAGAALMRGWVAVTLRTRANATLTRGFMAHLLRLPLLFFLQRSRGDLLMRLASVMSAREVLTGQLFMIVLDASMLTFYLVGLAVMAPAYLALTLLLGLVQVGLIVVTYGGQGRLAKRELYAMSEEQGYLVETLDAVLPLKANGAETRALRHWGTLFERHQVASLRRGRSSAVVEAALSMMRVLSPLAMLVLGVSLVLDGTMTAGAMLAANAVAVAVLTPLGSLATAGQSLQSVRAQVERMHDVLDSEQEPVGRTSLPGSGPIGVELSQVTFGYDPESTRVLQDISLRMRPGCKIGVAGRTGSGKSTLALMVLGLLRPDSGEIRLSGVPLDELDLHELRASCGAVLQHLSLFDGSISDNITMGSRDASQADVEYAAEVAGLHDDVQRMPMRYATRVGEGGMALSAGQRQRVALARALVHRPRLLILDEATSHLDPATERRVDAALNRLQVTRLVISHRLSAIENADEIVVLDAGRIAERGTHAELLELGGHYAAMFGPLTSGETATAAERLPGLVRK</sequence>
<keyword evidence="9 13" id="KW-1133">Transmembrane helix</keyword>
<dbReference type="GO" id="GO:0015031">
    <property type="term" value="P:protein transport"/>
    <property type="evidence" value="ECO:0007669"/>
    <property type="project" value="UniProtKB-KW"/>
</dbReference>
<comment type="subcellular location">
    <subcellularLocation>
        <location evidence="1">Cell membrane</location>
        <topology evidence="1">Multi-pass membrane protein</topology>
    </subcellularLocation>
</comment>
<comment type="similarity">
    <text evidence="12">Belongs to the ABC transporter superfamily. Lipid exporter (TC 3.A.1.106) family.</text>
</comment>
<evidence type="ECO:0000256" key="8">
    <source>
        <dbReference type="ARBA" id="ARBA00022927"/>
    </source>
</evidence>
<evidence type="ECO:0000256" key="10">
    <source>
        <dbReference type="ARBA" id="ARBA00023136"/>
    </source>
</evidence>
<dbReference type="InterPro" id="IPR003593">
    <property type="entry name" value="AAA+_ATPase"/>
</dbReference>
<dbReference type="Proteomes" id="UP000198953">
    <property type="component" value="Unassembled WGS sequence"/>
</dbReference>
<protein>
    <submittedName>
        <fullName evidence="17">ABC-type bacteriocin/lantibiotic exporter, contains an N-terminal double-glycine peptidase domain</fullName>
    </submittedName>
</protein>
<evidence type="ECO:0000256" key="12">
    <source>
        <dbReference type="ARBA" id="ARBA00061644"/>
    </source>
</evidence>
<keyword evidence="10 13" id="KW-0472">Membrane</keyword>
<evidence type="ECO:0000256" key="9">
    <source>
        <dbReference type="ARBA" id="ARBA00022989"/>
    </source>
</evidence>
<dbReference type="Pfam" id="PF03412">
    <property type="entry name" value="Peptidase_C39"/>
    <property type="match status" value="1"/>
</dbReference>
<dbReference type="GO" id="GO:0005524">
    <property type="term" value="F:ATP binding"/>
    <property type="evidence" value="ECO:0007669"/>
    <property type="project" value="UniProtKB-KW"/>
</dbReference>
<dbReference type="GO" id="GO:0043213">
    <property type="term" value="P:bacteriocin transport"/>
    <property type="evidence" value="ECO:0007669"/>
    <property type="project" value="UniProtKB-KW"/>
</dbReference>